<dbReference type="Proteomes" id="UP000219688">
    <property type="component" value="Unassembled WGS sequence"/>
</dbReference>
<evidence type="ECO:0000313" key="5">
    <source>
        <dbReference type="Proteomes" id="UP000219688"/>
    </source>
</evidence>
<dbReference type="Pfam" id="PF10531">
    <property type="entry name" value="SLBB"/>
    <property type="match status" value="1"/>
</dbReference>
<name>A0A285VEL6_9MICO</name>
<dbReference type="Gene3D" id="1.10.150.320">
    <property type="entry name" value="Photosystem II 12 kDa extrinsic protein"/>
    <property type="match status" value="1"/>
</dbReference>
<feature type="region of interest" description="Disordered" evidence="1">
    <location>
        <begin position="1"/>
        <end position="54"/>
    </location>
</feature>
<keyword evidence="5" id="KW-1185">Reference proteome</keyword>
<dbReference type="SUPFAM" id="SSF47781">
    <property type="entry name" value="RuvA domain 2-like"/>
    <property type="match status" value="1"/>
</dbReference>
<protein>
    <submittedName>
        <fullName evidence="4">Competence protein ComEA</fullName>
    </submittedName>
</protein>
<dbReference type="AlphaFoldDB" id="A0A285VEL6"/>
<reference evidence="5" key="1">
    <citation type="submission" date="2017-08" db="EMBL/GenBank/DDBJ databases">
        <authorList>
            <person name="Varghese N."/>
            <person name="Submissions S."/>
        </authorList>
    </citation>
    <scope>NUCLEOTIDE SEQUENCE [LARGE SCALE GENOMIC DNA]</scope>
    <source>
        <strain evidence="5">USBA17B2</strain>
    </source>
</reference>
<dbReference type="Pfam" id="PF12836">
    <property type="entry name" value="HHH_3"/>
    <property type="match status" value="1"/>
</dbReference>
<gene>
    <name evidence="4" type="ORF">SAMN05421879_101539</name>
</gene>
<dbReference type="GO" id="GO:0003677">
    <property type="term" value="F:DNA binding"/>
    <property type="evidence" value="ECO:0007669"/>
    <property type="project" value="InterPro"/>
</dbReference>
<evidence type="ECO:0000256" key="2">
    <source>
        <dbReference type="SAM" id="Phobius"/>
    </source>
</evidence>
<dbReference type="InterPro" id="IPR003583">
    <property type="entry name" value="Hlx-hairpin-Hlx_DNA-bd_motif"/>
</dbReference>
<dbReference type="GO" id="GO:0015628">
    <property type="term" value="P:protein secretion by the type II secretion system"/>
    <property type="evidence" value="ECO:0007669"/>
    <property type="project" value="TreeGrafter"/>
</dbReference>
<feature type="domain" description="Helix-hairpin-helix DNA-binding motif class 1" evidence="3">
    <location>
        <begin position="308"/>
        <end position="327"/>
    </location>
</feature>
<dbReference type="Gene3D" id="3.10.560.10">
    <property type="entry name" value="Outer membrane lipoprotein wza domain like"/>
    <property type="match status" value="1"/>
</dbReference>
<feature type="domain" description="Helix-hairpin-helix DNA-binding motif class 1" evidence="3">
    <location>
        <begin position="278"/>
        <end position="297"/>
    </location>
</feature>
<evidence type="ECO:0000256" key="1">
    <source>
        <dbReference type="SAM" id="MobiDB-lite"/>
    </source>
</evidence>
<dbReference type="GO" id="GO:0015627">
    <property type="term" value="C:type II protein secretion system complex"/>
    <property type="evidence" value="ECO:0007669"/>
    <property type="project" value="TreeGrafter"/>
</dbReference>
<evidence type="ECO:0000259" key="3">
    <source>
        <dbReference type="SMART" id="SM00278"/>
    </source>
</evidence>
<dbReference type="PANTHER" id="PTHR21180:SF32">
    <property type="entry name" value="ENDONUCLEASE_EXONUCLEASE_PHOSPHATASE FAMILY DOMAIN-CONTAINING PROTEIN 1"/>
    <property type="match status" value="1"/>
</dbReference>
<keyword evidence="2" id="KW-0472">Membrane</keyword>
<organism evidence="4 5">
    <name type="scientific">Ornithinimicrobium cerasi</name>
    <dbReference type="NCBI Taxonomy" id="2248773"/>
    <lineage>
        <taxon>Bacteria</taxon>
        <taxon>Bacillati</taxon>
        <taxon>Actinomycetota</taxon>
        <taxon>Actinomycetes</taxon>
        <taxon>Micrococcales</taxon>
        <taxon>Ornithinimicrobiaceae</taxon>
        <taxon>Ornithinimicrobium</taxon>
    </lineage>
</organism>
<dbReference type="InterPro" id="IPR010994">
    <property type="entry name" value="RuvA_2-like"/>
</dbReference>
<dbReference type="InterPro" id="IPR019554">
    <property type="entry name" value="Soluble_ligand-bd"/>
</dbReference>
<dbReference type="InterPro" id="IPR051675">
    <property type="entry name" value="Endo/Exo/Phosphatase_dom_1"/>
</dbReference>
<proteinExistence type="predicted"/>
<accession>A0A285VEL6</accession>
<evidence type="ECO:0000313" key="4">
    <source>
        <dbReference type="EMBL" id="SOC52423.1"/>
    </source>
</evidence>
<sequence>MTRDAPDPDDEPDPLAGLLRDLRADARVSHGAPDAAGPAPGADPPIAPDLGDGGRYRPSPVRFVSLPPSLRSVDLGVGLRAVRGMLVVAVVVTLVLGGRWAWALREASPTTGEVVGPVAAGPGAPDAVAVEESGPGTTVPPVDPVAATAGDGQGSVAAGGSAPSAVTPALLLVHVAGRVGDPGVVEVPAGARVIDAVHAAGGFAEDADQAALNLARPVVDGEQVWVGRPGEAAPVHAFPPGMPPGSAGGSGAGGGGGAGGAPGVGAGTLLDLNAATQADLEELPGVGPVTAGQILAWRDAHGRFTRVDELLEVSGIGERTLERLEPLVTVGG</sequence>
<feature type="transmembrane region" description="Helical" evidence="2">
    <location>
        <begin position="81"/>
        <end position="102"/>
    </location>
</feature>
<dbReference type="RefSeq" id="WP_244903650.1">
    <property type="nucleotide sequence ID" value="NZ_OBQK01000001.1"/>
</dbReference>
<feature type="compositionally biased region" description="Low complexity" evidence="1">
    <location>
        <begin position="31"/>
        <end position="40"/>
    </location>
</feature>
<keyword evidence="2" id="KW-0812">Transmembrane</keyword>
<dbReference type="EMBL" id="OBQK01000001">
    <property type="protein sequence ID" value="SOC52423.1"/>
    <property type="molecule type" value="Genomic_DNA"/>
</dbReference>
<keyword evidence="2" id="KW-1133">Transmembrane helix</keyword>
<dbReference type="GO" id="GO:0006281">
    <property type="term" value="P:DNA repair"/>
    <property type="evidence" value="ECO:0007669"/>
    <property type="project" value="InterPro"/>
</dbReference>
<dbReference type="SMART" id="SM00278">
    <property type="entry name" value="HhH1"/>
    <property type="match status" value="2"/>
</dbReference>
<dbReference type="PANTHER" id="PTHR21180">
    <property type="entry name" value="ENDONUCLEASE/EXONUCLEASE/PHOSPHATASE FAMILY DOMAIN-CONTAINING PROTEIN 1"/>
    <property type="match status" value="1"/>
</dbReference>